<dbReference type="OrthoDB" id="3056056at2759"/>
<dbReference type="AlphaFoldDB" id="A0A9P7G4E8"/>
<name>A0A9P7G4E8_9AGAR</name>
<dbReference type="Proteomes" id="UP000775547">
    <property type="component" value="Unassembled WGS sequence"/>
</dbReference>
<feature type="region of interest" description="Disordered" evidence="1">
    <location>
        <begin position="257"/>
        <end position="277"/>
    </location>
</feature>
<dbReference type="EMBL" id="JABCKV010000167">
    <property type="protein sequence ID" value="KAG5642664.1"/>
    <property type="molecule type" value="Genomic_DNA"/>
</dbReference>
<evidence type="ECO:0000256" key="1">
    <source>
        <dbReference type="SAM" id="MobiDB-lite"/>
    </source>
</evidence>
<reference evidence="2" key="2">
    <citation type="submission" date="2021-10" db="EMBL/GenBank/DDBJ databases">
        <title>Phylogenomics reveals ancestral predisposition of the termite-cultivated fungus Termitomyces towards a domesticated lifestyle.</title>
        <authorList>
            <person name="Auxier B."/>
            <person name="Grum-Grzhimaylo A."/>
            <person name="Cardenas M.E."/>
            <person name="Lodge J.D."/>
            <person name="Laessoe T."/>
            <person name="Pedersen O."/>
            <person name="Smith M.E."/>
            <person name="Kuyper T.W."/>
            <person name="Franco-Molano E.A."/>
            <person name="Baroni T.J."/>
            <person name="Aanen D.K."/>
        </authorList>
    </citation>
    <scope>NUCLEOTIDE SEQUENCE</scope>
    <source>
        <strain evidence="2">AP01</strain>
        <tissue evidence="2">Mycelium</tissue>
    </source>
</reference>
<evidence type="ECO:0000313" key="3">
    <source>
        <dbReference type="Proteomes" id="UP000775547"/>
    </source>
</evidence>
<reference evidence="2" key="1">
    <citation type="submission" date="2020-07" db="EMBL/GenBank/DDBJ databases">
        <authorList>
            <person name="Nieuwenhuis M."/>
            <person name="Van De Peppel L.J.J."/>
        </authorList>
    </citation>
    <scope>NUCLEOTIDE SEQUENCE</scope>
    <source>
        <strain evidence="2">AP01</strain>
        <tissue evidence="2">Mycelium</tissue>
    </source>
</reference>
<gene>
    <name evidence="2" type="ORF">DXG03_002348</name>
</gene>
<comment type="caution">
    <text evidence="2">The sequence shown here is derived from an EMBL/GenBank/DDBJ whole genome shotgun (WGS) entry which is preliminary data.</text>
</comment>
<proteinExistence type="predicted"/>
<feature type="compositionally biased region" description="Polar residues" evidence="1">
    <location>
        <begin position="260"/>
        <end position="274"/>
    </location>
</feature>
<accession>A0A9P7G4E8</accession>
<protein>
    <submittedName>
        <fullName evidence="2">Uncharacterized protein</fullName>
    </submittedName>
</protein>
<organism evidence="2 3">
    <name type="scientific">Asterophora parasitica</name>
    <dbReference type="NCBI Taxonomy" id="117018"/>
    <lineage>
        <taxon>Eukaryota</taxon>
        <taxon>Fungi</taxon>
        <taxon>Dikarya</taxon>
        <taxon>Basidiomycota</taxon>
        <taxon>Agaricomycotina</taxon>
        <taxon>Agaricomycetes</taxon>
        <taxon>Agaricomycetidae</taxon>
        <taxon>Agaricales</taxon>
        <taxon>Tricholomatineae</taxon>
        <taxon>Lyophyllaceae</taxon>
        <taxon>Asterophora</taxon>
    </lineage>
</organism>
<sequence length="300" mass="33509">MSSPPADRINALDLKGLAKSTAKTFNRLVPFSQLQHPSSPGDQRIVDRVVLKVKSYLEAIDMTIQLVYNAYQMSKLASTLWDDALLRNRISSASDEHQKRMEHLVMIADEAHQKAQKMNNVLREVEQDFYRIAARTKEATGTVNIPVDPALPNVMKKLVRDIGLDLVANLSLLADFSRQASDLTAWCGWIRDGIIATNGTVVPPQYSEEIVDADAIHVQWAKVRADCIIYHGLIADLQHRYPTMLPTSTQLWQEAMAQADASNTSDTKPTTQAKQARGVAQRLSDLFRDAFLQLGTHVYA</sequence>
<evidence type="ECO:0000313" key="2">
    <source>
        <dbReference type="EMBL" id="KAG5642664.1"/>
    </source>
</evidence>
<keyword evidence="3" id="KW-1185">Reference proteome</keyword>